<keyword evidence="4" id="KW-1185">Reference proteome</keyword>
<dbReference type="AlphaFoldDB" id="S8ADC3"/>
<dbReference type="Proteomes" id="UP000015100">
    <property type="component" value="Unassembled WGS sequence"/>
</dbReference>
<dbReference type="HOGENOM" id="CLU_1156345_0_0_1"/>
<accession>S8ADC3</accession>
<feature type="compositionally biased region" description="Low complexity" evidence="1">
    <location>
        <begin position="92"/>
        <end position="109"/>
    </location>
</feature>
<evidence type="ECO:0000256" key="1">
    <source>
        <dbReference type="SAM" id="MobiDB-lite"/>
    </source>
</evidence>
<evidence type="ECO:0000256" key="2">
    <source>
        <dbReference type="SAM" id="SignalP"/>
    </source>
</evidence>
<reference evidence="3 4" key="1">
    <citation type="journal article" date="2013" name="PLoS Genet.">
        <title>Genomic mechanisms accounting for the adaptation to parasitism in nematode-trapping fungi.</title>
        <authorList>
            <person name="Meerupati T."/>
            <person name="Andersson K.M."/>
            <person name="Friman E."/>
            <person name="Kumar D."/>
            <person name="Tunlid A."/>
            <person name="Ahren D."/>
        </authorList>
    </citation>
    <scope>NUCLEOTIDE SEQUENCE [LARGE SCALE GENOMIC DNA]</scope>
    <source>
        <strain evidence="3 4">CBS 200.50</strain>
    </source>
</reference>
<proteinExistence type="predicted"/>
<gene>
    <name evidence="3" type="ORF">H072_5153</name>
</gene>
<reference evidence="4" key="2">
    <citation type="submission" date="2013-04" db="EMBL/GenBank/DDBJ databases">
        <title>Genomic mechanisms accounting for the adaptation to parasitism in nematode-trapping fungi.</title>
        <authorList>
            <person name="Ahren D.G."/>
        </authorList>
    </citation>
    <scope>NUCLEOTIDE SEQUENCE [LARGE SCALE GENOMIC DNA]</scope>
    <source>
        <strain evidence="4">CBS 200.50</strain>
    </source>
</reference>
<evidence type="ECO:0000313" key="3">
    <source>
        <dbReference type="EMBL" id="EPS41005.1"/>
    </source>
</evidence>
<keyword evidence="2" id="KW-0732">Signal</keyword>
<feature type="region of interest" description="Disordered" evidence="1">
    <location>
        <begin position="47"/>
        <end position="116"/>
    </location>
</feature>
<evidence type="ECO:0000313" key="4">
    <source>
        <dbReference type="Proteomes" id="UP000015100"/>
    </source>
</evidence>
<feature type="chain" id="PRO_5004548404" evidence="2">
    <location>
        <begin position="20"/>
        <end position="240"/>
    </location>
</feature>
<organism evidence="3 4">
    <name type="scientific">Dactylellina haptotyla (strain CBS 200.50)</name>
    <name type="common">Nematode-trapping fungus</name>
    <name type="synonym">Monacrosporium haptotylum</name>
    <dbReference type="NCBI Taxonomy" id="1284197"/>
    <lineage>
        <taxon>Eukaryota</taxon>
        <taxon>Fungi</taxon>
        <taxon>Dikarya</taxon>
        <taxon>Ascomycota</taxon>
        <taxon>Pezizomycotina</taxon>
        <taxon>Orbiliomycetes</taxon>
        <taxon>Orbiliales</taxon>
        <taxon>Orbiliaceae</taxon>
        <taxon>Dactylellina</taxon>
    </lineage>
</organism>
<comment type="caution">
    <text evidence="3">The sequence shown here is derived from an EMBL/GenBank/DDBJ whole genome shotgun (WGS) entry which is preliminary data.</text>
</comment>
<feature type="compositionally biased region" description="Low complexity" evidence="1">
    <location>
        <begin position="49"/>
        <end position="67"/>
    </location>
</feature>
<dbReference type="EMBL" id="AQGS01000267">
    <property type="protein sequence ID" value="EPS41005.1"/>
    <property type="molecule type" value="Genomic_DNA"/>
</dbReference>
<sequence length="240" mass="25275">MKFSRILAVLVFSTATVSAIDSYLYGGEESFGLDGFMSYDDAAPQEYTEMSSGDASADAAEQSSQDMTGDMQQSSGDDLHPSAPEQAGTSPYDDAAGDSAYGDAEAAYEQSTRKTKTAATATVPSGTTIDTTIIIAVHIHTAHVPDITVPTSTDEAMKSSEDTVDPQNTTVVMEWGTPVRECMAMVATDDTTAMEADDITDIADMVDDTDRATEVATDQVCTAGAEAHGCTPKDEEKRSS</sequence>
<protein>
    <submittedName>
        <fullName evidence="3">Uncharacterized protein</fullName>
    </submittedName>
</protein>
<feature type="signal peptide" evidence="2">
    <location>
        <begin position="1"/>
        <end position="19"/>
    </location>
</feature>
<name>S8ADC3_DACHA</name>